<evidence type="ECO:0000259" key="13">
    <source>
        <dbReference type="Pfam" id="PF11566"/>
    </source>
</evidence>
<keyword evidence="15" id="KW-1185">Reference proteome</keyword>
<keyword evidence="8" id="KW-0647">Proteasome</keyword>
<evidence type="ECO:0000256" key="11">
    <source>
        <dbReference type="SAM" id="MobiDB-lite"/>
    </source>
</evidence>
<evidence type="ECO:0000256" key="1">
    <source>
        <dbReference type="ARBA" id="ARBA00004240"/>
    </source>
</evidence>
<reference evidence="14 15" key="1">
    <citation type="submission" date="2014-04" db="EMBL/GenBank/DDBJ databases">
        <authorList>
            <consortium name="DOE Joint Genome Institute"/>
            <person name="Kuo A."/>
            <person name="Kohler A."/>
            <person name="Nagy L.G."/>
            <person name="Floudas D."/>
            <person name="Copeland A."/>
            <person name="Barry K.W."/>
            <person name="Cichocki N."/>
            <person name="Veneault-Fourrey C."/>
            <person name="LaButti K."/>
            <person name="Lindquist E.A."/>
            <person name="Lipzen A."/>
            <person name="Lundell T."/>
            <person name="Morin E."/>
            <person name="Murat C."/>
            <person name="Sun H."/>
            <person name="Tunlid A."/>
            <person name="Henrissat B."/>
            <person name="Grigoriev I.V."/>
            <person name="Hibbett D.S."/>
            <person name="Martin F."/>
            <person name="Nordberg H.P."/>
            <person name="Cantor M.N."/>
            <person name="Hua S.X."/>
        </authorList>
    </citation>
    <scope>NUCLEOTIDE SEQUENCE [LARGE SCALE GENOMIC DNA]</scope>
    <source>
        <strain evidence="14 15">LaAM-08-1</strain>
    </source>
</reference>
<comment type="function">
    <text evidence="10">Plays an important role in control of proteasome function. Inhibits the hydrolysis of protein and peptide substrates by the 20S proteasome. Also inhibits the activation of the proteasome by the proteasome regulatory proteins PA700 and PA28.</text>
</comment>
<dbReference type="InterPro" id="IPR045128">
    <property type="entry name" value="PI31-like"/>
</dbReference>
<dbReference type="STRING" id="1095629.A0A0C9Y387"/>
<proteinExistence type="inferred from homology"/>
<dbReference type="GO" id="GO:0070628">
    <property type="term" value="F:proteasome binding"/>
    <property type="evidence" value="ECO:0007669"/>
    <property type="project" value="InterPro"/>
</dbReference>
<feature type="domain" description="PI31 proteasome regulator C-terminal" evidence="12">
    <location>
        <begin position="218"/>
        <end position="289"/>
    </location>
</feature>
<dbReference type="Gene3D" id="3.40.1000.30">
    <property type="match status" value="1"/>
</dbReference>
<dbReference type="Pfam" id="PF11566">
    <property type="entry name" value="PI31_Prot_N"/>
    <property type="match status" value="1"/>
</dbReference>
<dbReference type="PANTHER" id="PTHR13266:SF1">
    <property type="entry name" value="PROTEASOME INHIBITOR PI31 SUBUNIT"/>
    <property type="match status" value="1"/>
</dbReference>
<dbReference type="GO" id="GO:0005783">
    <property type="term" value="C:endoplasmic reticulum"/>
    <property type="evidence" value="ECO:0007669"/>
    <property type="project" value="UniProtKB-SubCell"/>
</dbReference>
<dbReference type="GO" id="GO:0004866">
    <property type="term" value="F:endopeptidase inhibitor activity"/>
    <property type="evidence" value="ECO:0007669"/>
    <property type="project" value="InterPro"/>
</dbReference>
<feature type="compositionally biased region" description="Pro residues" evidence="11">
    <location>
        <begin position="189"/>
        <end position="210"/>
    </location>
</feature>
<evidence type="ECO:0000313" key="15">
    <source>
        <dbReference type="Proteomes" id="UP000054477"/>
    </source>
</evidence>
<evidence type="ECO:0000259" key="12">
    <source>
        <dbReference type="Pfam" id="PF08577"/>
    </source>
</evidence>
<sequence>MSPFDILDPAALISLLPTLLPSSSKSLSSPQDAISALIHTALTVLAFRLISVDDNDSASLATNFLPPQWNKGGPGHYTFKYKHDQSSLDFDIKISKLGPRTVVNAIALQSDKVATLDFSTSDFTSPSFYPHDVDAANGQPLVHGFISSTRVKDLMSQLKLNIIQKLIPSLQKEGYTEEMSSSSSSASNNPPPPRPVNPPYSPYQPPPPTRPARSPLEIGRRDLDPFPINPFAPPPLFPPSSGDGMLVGPNHPIFGVNRDRGMNQGPWGGDGFLPPLGAPPGARFDPVGPDFFPDRGGLGPLGGGRGGRFGGGNMQGPDNDEFMPPGSVSCLSLCYPLLIDDAG</sequence>
<dbReference type="Proteomes" id="UP000054477">
    <property type="component" value="Unassembled WGS sequence"/>
</dbReference>
<accession>A0A0C9Y387</accession>
<name>A0A0C9Y387_9AGAR</name>
<evidence type="ECO:0000256" key="3">
    <source>
        <dbReference type="ARBA" id="ARBA00006405"/>
    </source>
</evidence>
<feature type="compositionally biased region" description="Pro residues" evidence="11">
    <location>
        <begin position="227"/>
        <end position="238"/>
    </location>
</feature>
<dbReference type="EMBL" id="KN838542">
    <property type="protein sequence ID" value="KIK08359.1"/>
    <property type="molecule type" value="Genomic_DNA"/>
</dbReference>
<evidence type="ECO:0000313" key="14">
    <source>
        <dbReference type="EMBL" id="KIK08359.1"/>
    </source>
</evidence>
<dbReference type="HOGENOM" id="CLU_044125_0_0_1"/>
<evidence type="ECO:0000256" key="8">
    <source>
        <dbReference type="ARBA" id="ARBA00022942"/>
    </source>
</evidence>
<keyword evidence="6" id="KW-0597">Phosphoprotein</keyword>
<evidence type="ECO:0000256" key="4">
    <source>
        <dbReference type="ARBA" id="ARBA00022481"/>
    </source>
</evidence>
<dbReference type="GO" id="GO:0043161">
    <property type="term" value="P:proteasome-mediated ubiquitin-dependent protein catabolic process"/>
    <property type="evidence" value="ECO:0007669"/>
    <property type="project" value="InterPro"/>
</dbReference>
<comment type="subcellular location">
    <subcellularLocation>
        <location evidence="2">Cytoplasm</location>
    </subcellularLocation>
    <subcellularLocation>
        <location evidence="1">Endoplasmic reticulum</location>
    </subcellularLocation>
</comment>
<dbReference type="OrthoDB" id="68090at2759"/>
<feature type="region of interest" description="Disordered" evidence="11">
    <location>
        <begin position="174"/>
        <end position="252"/>
    </location>
</feature>
<keyword evidence="7" id="KW-0256">Endoplasmic reticulum</keyword>
<evidence type="ECO:0000256" key="9">
    <source>
        <dbReference type="ARBA" id="ARBA00022990"/>
    </source>
</evidence>
<keyword evidence="5" id="KW-0963">Cytoplasm</keyword>
<keyword evidence="9" id="KW-0007">Acetylation</keyword>
<reference evidence="15" key="2">
    <citation type="submission" date="2015-01" db="EMBL/GenBank/DDBJ databases">
        <title>Evolutionary Origins and Diversification of the Mycorrhizal Mutualists.</title>
        <authorList>
            <consortium name="DOE Joint Genome Institute"/>
            <consortium name="Mycorrhizal Genomics Consortium"/>
            <person name="Kohler A."/>
            <person name="Kuo A."/>
            <person name="Nagy L.G."/>
            <person name="Floudas D."/>
            <person name="Copeland A."/>
            <person name="Barry K.W."/>
            <person name="Cichocki N."/>
            <person name="Veneault-Fourrey C."/>
            <person name="LaButti K."/>
            <person name="Lindquist E.A."/>
            <person name="Lipzen A."/>
            <person name="Lundell T."/>
            <person name="Morin E."/>
            <person name="Murat C."/>
            <person name="Riley R."/>
            <person name="Ohm R."/>
            <person name="Sun H."/>
            <person name="Tunlid A."/>
            <person name="Henrissat B."/>
            <person name="Grigoriev I.V."/>
            <person name="Hibbett D.S."/>
            <person name="Martin F."/>
        </authorList>
    </citation>
    <scope>NUCLEOTIDE SEQUENCE [LARGE SCALE GENOMIC DNA]</scope>
    <source>
        <strain evidence="15">LaAM-08-1</strain>
    </source>
</reference>
<evidence type="ECO:0000256" key="2">
    <source>
        <dbReference type="ARBA" id="ARBA00004496"/>
    </source>
</evidence>
<dbReference type="Pfam" id="PF08577">
    <property type="entry name" value="PI31_Prot_C"/>
    <property type="match status" value="1"/>
</dbReference>
<evidence type="ECO:0000256" key="6">
    <source>
        <dbReference type="ARBA" id="ARBA00022553"/>
    </source>
</evidence>
<dbReference type="InterPro" id="IPR013886">
    <property type="entry name" value="PI31_Prot_C"/>
</dbReference>
<feature type="domain" description="PI31 proteasome regulator N-terminal" evidence="13">
    <location>
        <begin position="24"/>
        <end position="173"/>
    </location>
</feature>
<protein>
    <submittedName>
        <fullName evidence="14">Uncharacterized protein</fullName>
    </submittedName>
</protein>
<organism evidence="14 15">
    <name type="scientific">Laccaria amethystina LaAM-08-1</name>
    <dbReference type="NCBI Taxonomy" id="1095629"/>
    <lineage>
        <taxon>Eukaryota</taxon>
        <taxon>Fungi</taxon>
        <taxon>Dikarya</taxon>
        <taxon>Basidiomycota</taxon>
        <taxon>Agaricomycotina</taxon>
        <taxon>Agaricomycetes</taxon>
        <taxon>Agaricomycetidae</taxon>
        <taxon>Agaricales</taxon>
        <taxon>Agaricineae</taxon>
        <taxon>Hydnangiaceae</taxon>
        <taxon>Laccaria</taxon>
    </lineage>
</organism>
<evidence type="ECO:0000256" key="7">
    <source>
        <dbReference type="ARBA" id="ARBA00022824"/>
    </source>
</evidence>
<gene>
    <name evidence="14" type="ORF">K443DRAFT_84958</name>
</gene>
<dbReference type="PANTHER" id="PTHR13266">
    <property type="entry name" value="PROTEASOME INHIBITOR"/>
    <property type="match status" value="1"/>
</dbReference>
<evidence type="ECO:0000256" key="10">
    <source>
        <dbReference type="ARBA" id="ARBA00024805"/>
    </source>
</evidence>
<dbReference type="AlphaFoldDB" id="A0A0C9Y387"/>
<keyword evidence="4" id="KW-0488">Methylation</keyword>
<evidence type="ECO:0000256" key="5">
    <source>
        <dbReference type="ARBA" id="ARBA00022490"/>
    </source>
</evidence>
<comment type="similarity">
    <text evidence="3">Belongs to the proteasome inhibitor PI31 family.</text>
</comment>
<dbReference type="InterPro" id="IPR021625">
    <property type="entry name" value="PI31_Prot_N"/>
</dbReference>
<dbReference type="GO" id="GO:0000502">
    <property type="term" value="C:proteasome complex"/>
    <property type="evidence" value="ECO:0007669"/>
    <property type="project" value="UniProtKB-KW"/>
</dbReference>